<reference evidence="3 4" key="1">
    <citation type="journal article" date="2023" name="Microbiol. Spectr.">
        <title>Symbiosis of Carpenter Bees with Uncharacterized Lactic Acid Bacteria Showing NAD Auxotrophy.</title>
        <authorList>
            <person name="Kawasaki S."/>
            <person name="Ozawa K."/>
            <person name="Mori T."/>
            <person name="Yamamoto A."/>
            <person name="Ito M."/>
            <person name="Ohkuma M."/>
            <person name="Sakamoto M."/>
            <person name="Matsutani M."/>
        </authorList>
    </citation>
    <scope>NUCLEOTIDE SEQUENCE [LARGE SCALE GENOMIC DNA]</scope>
    <source>
        <strain evidence="3 4">KimH</strain>
    </source>
</reference>
<evidence type="ECO:0000256" key="1">
    <source>
        <dbReference type="SAM" id="MobiDB-lite"/>
    </source>
</evidence>
<feature type="transmembrane region" description="Helical" evidence="2">
    <location>
        <begin position="116"/>
        <end position="136"/>
    </location>
</feature>
<evidence type="ECO:0000313" key="3">
    <source>
        <dbReference type="EMBL" id="BDR54725.1"/>
    </source>
</evidence>
<name>A0ABM8BDC1_9BIFI</name>
<dbReference type="EMBL" id="AP026800">
    <property type="protein sequence ID" value="BDR54725.1"/>
    <property type="molecule type" value="Genomic_DNA"/>
</dbReference>
<dbReference type="Proteomes" id="UP001321748">
    <property type="component" value="Chromosome"/>
</dbReference>
<organism evidence="3 4">
    <name type="scientific">Bombiscardovia apis</name>
    <dbReference type="NCBI Taxonomy" id="2932182"/>
    <lineage>
        <taxon>Bacteria</taxon>
        <taxon>Bacillati</taxon>
        <taxon>Actinomycetota</taxon>
        <taxon>Actinomycetes</taxon>
        <taxon>Bifidobacteriales</taxon>
        <taxon>Bifidobacteriaceae</taxon>
        <taxon>Bombiscardovia</taxon>
    </lineage>
</organism>
<keyword evidence="2" id="KW-0812">Transmembrane</keyword>
<feature type="transmembrane region" description="Helical" evidence="2">
    <location>
        <begin position="91"/>
        <end position="110"/>
    </location>
</feature>
<evidence type="ECO:0000313" key="4">
    <source>
        <dbReference type="Proteomes" id="UP001321748"/>
    </source>
</evidence>
<keyword evidence="2" id="KW-0472">Membrane</keyword>
<feature type="region of interest" description="Disordered" evidence="1">
    <location>
        <begin position="1"/>
        <end position="34"/>
    </location>
</feature>
<dbReference type="RefSeq" id="WP_317642242.1">
    <property type="nucleotide sequence ID" value="NZ_AP026800.1"/>
</dbReference>
<gene>
    <name evidence="3" type="ORF">KIMH_08360</name>
</gene>
<feature type="compositionally biased region" description="Polar residues" evidence="1">
    <location>
        <begin position="14"/>
        <end position="26"/>
    </location>
</feature>
<sequence>MSNRAERRARARSTGKNGDNQFTGGKTKSRRGVVDEIALQEKARRLANGETGEWKPSGHRDFATSALQSDLSLNNPKVIEKPHSVKQWFRILSWTLIILSVIAFLVAMWIPNVPMWAIITISAVFVVGVLSLFFVAGSYKENPRLDSYGAAV</sequence>
<evidence type="ECO:0000256" key="2">
    <source>
        <dbReference type="SAM" id="Phobius"/>
    </source>
</evidence>
<proteinExistence type="predicted"/>
<accession>A0ABM8BDC1</accession>
<keyword evidence="4" id="KW-1185">Reference proteome</keyword>
<protein>
    <submittedName>
        <fullName evidence="3">Membrane protein</fullName>
    </submittedName>
</protein>
<keyword evidence="2" id="KW-1133">Transmembrane helix</keyword>